<name>A0A7J5Y0X1_DISMA</name>
<accession>A0A7J5Y0X1</accession>
<comment type="caution">
    <text evidence="2">The sequence shown here is derived from an EMBL/GenBank/DDBJ whole genome shotgun (WGS) entry which is preliminary data.</text>
</comment>
<feature type="compositionally biased region" description="Basic and acidic residues" evidence="1">
    <location>
        <begin position="109"/>
        <end position="130"/>
    </location>
</feature>
<gene>
    <name evidence="2" type="ORF">F7725_001913</name>
</gene>
<feature type="region of interest" description="Disordered" evidence="1">
    <location>
        <begin position="1"/>
        <end position="36"/>
    </location>
</feature>
<dbReference type="EMBL" id="JAAKFY010000018">
    <property type="protein sequence ID" value="KAF3843064.1"/>
    <property type="molecule type" value="Genomic_DNA"/>
</dbReference>
<feature type="compositionally biased region" description="Basic and acidic residues" evidence="1">
    <location>
        <begin position="9"/>
        <end position="23"/>
    </location>
</feature>
<protein>
    <submittedName>
        <fullName evidence="2">Uncharacterized protein</fullName>
    </submittedName>
</protein>
<feature type="region of interest" description="Disordered" evidence="1">
    <location>
        <begin position="109"/>
        <end position="149"/>
    </location>
</feature>
<dbReference type="OrthoDB" id="8882621at2759"/>
<evidence type="ECO:0000313" key="3">
    <source>
        <dbReference type="Proteomes" id="UP000518266"/>
    </source>
</evidence>
<organism evidence="2 3">
    <name type="scientific">Dissostichus mawsoni</name>
    <name type="common">Antarctic cod</name>
    <dbReference type="NCBI Taxonomy" id="36200"/>
    <lineage>
        <taxon>Eukaryota</taxon>
        <taxon>Metazoa</taxon>
        <taxon>Chordata</taxon>
        <taxon>Craniata</taxon>
        <taxon>Vertebrata</taxon>
        <taxon>Euteleostomi</taxon>
        <taxon>Actinopterygii</taxon>
        <taxon>Neopterygii</taxon>
        <taxon>Teleostei</taxon>
        <taxon>Neoteleostei</taxon>
        <taxon>Acanthomorphata</taxon>
        <taxon>Eupercaria</taxon>
        <taxon>Perciformes</taxon>
        <taxon>Notothenioidei</taxon>
        <taxon>Nototheniidae</taxon>
        <taxon>Dissostichus</taxon>
    </lineage>
</organism>
<evidence type="ECO:0000313" key="2">
    <source>
        <dbReference type="EMBL" id="KAF3843064.1"/>
    </source>
</evidence>
<dbReference type="AlphaFoldDB" id="A0A7J5Y0X1"/>
<proteinExistence type="predicted"/>
<keyword evidence="3" id="KW-1185">Reference proteome</keyword>
<evidence type="ECO:0000256" key="1">
    <source>
        <dbReference type="SAM" id="MobiDB-lite"/>
    </source>
</evidence>
<reference evidence="2 3" key="1">
    <citation type="submission" date="2020-03" db="EMBL/GenBank/DDBJ databases">
        <title>Dissostichus mawsoni Genome sequencing and assembly.</title>
        <authorList>
            <person name="Park H."/>
        </authorList>
    </citation>
    <scope>NUCLEOTIDE SEQUENCE [LARGE SCALE GENOMIC DNA]</scope>
    <source>
        <strain evidence="2">DM0001</strain>
        <tissue evidence="2">Muscle</tissue>
    </source>
</reference>
<dbReference type="Proteomes" id="UP000518266">
    <property type="component" value="Unassembled WGS sequence"/>
</dbReference>
<sequence>MPVLASRARLKEVQREQMSRGDNRGANVELSPKGDDKNVAFMRMTRQSSLPFKEPTTGLSLEKLRSFAAARPYSPVTPSRFAQAVRLSLLSRLFHTSFSPIRNRSSVIESERLSEIKDGEKGDVEGDKDSPLQVAEGEPTSFGRVCSNGRREQSIAVPSFFDNTSTEELS</sequence>